<organism evidence="5 6">
    <name type="scientific">[Candida] railenensis</name>
    <dbReference type="NCBI Taxonomy" id="45579"/>
    <lineage>
        <taxon>Eukaryota</taxon>
        <taxon>Fungi</taxon>
        <taxon>Dikarya</taxon>
        <taxon>Ascomycota</taxon>
        <taxon>Saccharomycotina</taxon>
        <taxon>Pichiomycetes</taxon>
        <taxon>Debaryomycetaceae</taxon>
        <taxon>Kurtzmaniella</taxon>
    </lineage>
</organism>
<dbReference type="Pfam" id="PF08623">
    <property type="entry name" value="TIP120"/>
    <property type="match status" value="1"/>
</dbReference>
<dbReference type="InterPro" id="IPR013932">
    <property type="entry name" value="TATA-bd_TIP120"/>
</dbReference>
<keyword evidence="3" id="KW-0833">Ubl conjugation pathway</keyword>
<evidence type="ECO:0000313" key="6">
    <source>
        <dbReference type="Proteomes" id="UP000837801"/>
    </source>
</evidence>
<name>A0A9P0VYQ5_9ASCO</name>
<keyword evidence="2" id="KW-0677">Repeat</keyword>
<evidence type="ECO:0000259" key="4">
    <source>
        <dbReference type="Pfam" id="PF08623"/>
    </source>
</evidence>
<dbReference type="GO" id="GO:0010265">
    <property type="term" value="P:SCF complex assembly"/>
    <property type="evidence" value="ECO:0007669"/>
    <property type="project" value="InterPro"/>
</dbReference>
<reference evidence="5" key="1">
    <citation type="submission" date="2022-03" db="EMBL/GenBank/DDBJ databases">
        <authorList>
            <person name="Legras J.-L."/>
            <person name="Devillers H."/>
            <person name="Grondin C."/>
        </authorList>
    </citation>
    <scope>NUCLEOTIDE SEQUENCE</scope>
    <source>
        <strain evidence="5">CLIB 1423</strain>
    </source>
</reference>
<dbReference type="PANTHER" id="PTHR12696">
    <property type="entry name" value="TIP120"/>
    <property type="match status" value="1"/>
</dbReference>
<protein>
    <submittedName>
        <fullName evidence="5">Cullin-associated NEDD8-dissociated protein 1</fullName>
    </submittedName>
</protein>
<dbReference type="SUPFAM" id="SSF48371">
    <property type="entry name" value="ARM repeat"/>
    <property type="match status" value="1"/>
</dbReference>
<evidence type="ECO:0000256" key="1">
    <source>
        <dbReference type="ARBA" id="ARBA00007657"/>
    </source>
</evidence>
<dbReference type="Gene3D" id="1.25.10.10">
    <property type="entry name" value="Leucine-rich Repeat Variant"/>
    <property type="match status" value="1"/>
</dbReference>
<keyword evidence="6" id="KW-1185">Reference proteome</keyword>
<sequence>MCTKSVLLTEFFTLVWTLDFSDFKILISHQLIISNLNIISSLSLVIYVFVSSSMASLSTIQSNAMNVDPDIRYMAIKDFQKYLLSSPQVSVKNVEKLIPILFHLLNDSNADIQSQTVKTFAPMIIFMTTPKTIDIINKLYELVEKENQPGNSKKITISIPNMALRTIFSSDIKFSYQTSRNVLDSLLPQITATAANIGMTFDSIEVLTYLIRSVGEVLTIAELRNLSDFLIGVVYNEYGMICKRSVIVLDNLLGYITEGNGGENEDEAARLINDLVLSIDGYNSKTNRADKDSLSLSLYSIVLKNSVSNSSSFLLSTSSIQFIWEKIDEALNLDEINVEVDPNSFDYDLLVQQSSHREDGLLLLNTFISELTFSLLEPYWGRIYEYIKAFMKYDPLNFGDNDDEGDDDFVNDLDSDIEFSDDEVNEGYNDENFNDCTWKLRKQSAILLKLITQNFSKQLLSSIYSNFVTSDYLLSSVNDRSDVVSDEILVTLITIFNSTAASSGAATSAKRQEARRSSDMSMLNESDPTIQLLDILPLLEKRLFENLFIEKKINRFPNFLKLIESITKNGGILSTEFLEKLYNVFQTLNIKTGGNSEYLNLYKAILSSRVEEIPHKLVVHIANDLTNSIRNENSYHNIIMESLSTAITLFKRFKGKLDVDDIDLSGMQNAIIDKCHNKAYSGDLRQRSILTLCQLVYNIKLHSTMVTKSLEVFEESLNYEATVKITLESLLKVFDHDCVNEIGSNGESGTFELKLIEKFVLFINSLDDSLYYNTLKAFVVVTERLQGPLSVGIPPTTITSLLSFCKVADMKNLLLTFKIFTNLLVDDNVTVSKEFIQSIIGIVDNRFEREQQVEIEYDLQDYESFIKSLCKKMNPQALFNEFYGQLDLDLFISAITLSIISTEGGLLDIIEKFELELASNDNILFNIQFLGVVSSTVELKHTNLSTFQKFFDQAYPDTIKIASAKSIGLYTIRDAEKYLPGLLQQYKEVKQQNRELILVALKEVLLNSSDLGDEIIDQIWINVWEQQQNLTEEESVNINKAEAKYVGDILSKICSIKRFYLNVLIDKLEHEAELTNSTRYVLIVVLKQLLSNSANPSSNAYEELNSVSDTLILQYFLKSLKFFNIINIPIKQALIGTLLTGLHNKPLLIYPILQDDILPFIYDELEAKLEFRKTIPMGPYKYNIDEGLEIRKLSYEFLYTILSIDINLNSTYGVKYIEIVNNILEKGFKDTENDIIILSSVNLTTFINKSPDILNEQDILEKLIEQITLALSKKLKAKPSKQESESYEECQKSILSLCKIINTILSNSSENKNTRKINIRGGQLQKWNTYYINEVKRNFEI</sequence>
<accession>A0A9P0VYQ5</accession>
<feature type="domain" description="TATA-binding protein interacting (TIP20)" evidence="4">
    <location>
        <begin position="1153"/>
        <end position="1330"/>
    </location>
</feature>
<dbReference type="EMBL" id="CAKXYY010000009">
    <property type="protein sequence ID" value="CAH2353165.1"/>
    <property type="molecule type" value="Genomic_DNA"/>
</dbReference>
<dbReference type="InterPro" id="IPR039852">
    <property type="entry name" value="CAND1/CAND2"/>
</dbReference>
<dbReference type="OrthoDB" id="6260732at2759"/>
<dbReference type="Proteomes" id="UP000837801">
    <property type="component" value="Unassembled WGS sequence"/>
</dbReference>
<dbReference type="InterPro" id="IPR016024">
    <property type="entry name" value="ARM-type_fold"/>
</dbReference>
<comment type="caution">
    <text evidence="5">The sequence shown here is derived from an EMBL/GenBank/DDBJ whole genome shotgun (WGS) entry which is preliminary data.</text>
</comment>
<comment type="similarity">
    <text evidence="1">Belongs to the CAND family.</text>
</comment>
<evidence type="ECO:0000313" key="5">
    <source>
        <dbReference type="EMBL" id="CAH2353165.1"/>
    </source>
</evidence>
<dbReference type="InterPro" id="IPR011989">
    <property type="entry name" value="ARM-like"/>
</dbReference>
<evidence type="ECO:0000256" key="2">
    <source>
        <dbReference type="ARBA" id="ARBA00022737"/>
    </source>
</evidence>
<gene>
    <name evidence="5" type="ORF">CLIB1423_09S04236</name>
</gene>
<proteinExistence type="inferred from homology"/>
<evidence type="ECO:0000256" key="3">
    <source>
        <dbReference type="ARBA" id="ARBA00022786"/>
    </source>
</evidence>